<feature type="region of interest" description="Disordered" evidence="2">
    <location>
        <begin position="234"/>
        <end position="281"/>
    </location>
</feature>
<feature type="compositionally biased region" description="Low complexity" evidence="2">
    <location>
        <begin position="400"/>
        <end position="409"/>
    </location>
</feature>
<feature type="region of interest" description="Disordered" evidence="2">
    <location>
        <begin position="1054"/>
        <end position="1077"/>
    </location>
</feature>
<sequence>MKPRWDSSVAADQGVVDDEILVAGIRKSRYAALQAGYMANTPDKRLNPMQGHNPVLPSMKIEMSEGGSVAKSDAASSREVNGNSLVLASIVRGVVTASGVGCESVVASNRSLADQQPCWTTRCHRDHLESYCTLELKRRPHTDVQVKVTFASLDCTAKSVSFAHASAPQMTWEPLGSMALRSHGDSRLQHVIKLGAHTQIQRYLRITLAGLLQTPGSGFHKVVRMRVVAPTPVTERSMGREVSSIPAHYPPGSAASSAANARRAGEAAQQSPPAELPQEPRSMQPVPIAATSGQEITLLDAGYANPHWQSLTASGAGTSGSHAPQGQLGPQPASQEEAAQLTARKAPSRPPPPPPKPQGLAAKGTPAAGPKAPPPRPPPPPPGKGAKAAPPPPPPPPAKAAPAPQGRGARPPPPPPPPPGKRQGGGGPGAPPPPPPPPPGKRQGGGGPAAPPPPPPPPGSKQPAAGPPVPPPAPAAEAPPVLPPGKTPSRPTNKIFWDKLDPQQVANTVWGQLEPVDADIDFDQLEDEFASKATAILKGNRDKGPKLKTLLTQQRAQNVSVFLATLRMTPAQIKEAVLQCGTDSEDSLSDDELAGMLQCLPNEEDMKRLSAAPKDVKQLGAAEQFMLAMLSIPQVEQRLQAARFERQFGGREAAARAQVGTLRAACEEVRRNRTLPVLLQISLAAGNFLNWGNRAGGAAGFKIESLLKLKGLKSRLEGRTLLHFVAQELAKKHSDKMPIKGSLAAVAAASRLALGPLQAEVADLRRSLAAIQRTLSALPQDDTDSFRQVMSAFHARAGEQVASLEADLSAAVAAFGQLAAYVNGAANASVSDPQAFFTVLITFARDLDIAHKEIISAGKMAARQTEKPEKRGKKPGDPGKLPPLRQRDKMLSHVRAFQRLRPEDRNALLTEKGARDRIRRLGLQQRSSVPSLHAALGAEASAALGVLSGGRLAQEVHAGPSDGGGEASVRASCPIKPMPAGLRLPLSARLHGSDAGVRASLQVLAGQLSARRALACSSRGALTARNLCIPLPATPRHSGSLSARGPLARASVAAVRASRAMQAGPSPSAPPRGEEDGWKEMTEEEIVAVEVTAAVAGSGTPRKQQPNIGRVLSPVPENDAAKMRRSRELAAGLRQSGKCAETAVPRGDGSKEKVKPVPENEAANMRRSRDVVAESRRNGNSSSEAAVPGSGFAEQSGNPNAISGAFAGSQELFLSGMQRATTGHQDDASSLTQLPPKQQPTRAAAHSDVRASLTARHVSRADQNRSASISATGSSDGSHDSPGAEEASTRWPAPPQQQHQEIPEDVHCGANGRSDTWVGGGTAPIGRASIKALPGGGGGGNVNGEAAVRRSLLPPVLPKYQTSPLRTPKLGTLHASHALARPAAQLATWRRSADSTAAVAGLSSADAAPVAAAARPGDGFQQFSHNVGDYIAEGMAVGGSGQLATAGDQRMLAHESTSLASSRASEEVGHFESNAAADGAAPSPFSPDMGLLLQLLPTPAPPSFGFAGERGTTPETPTLVAAPKEAGQELRPVPGERSPQPKGQRPRSAQRQVESHPLHISSDESFETELGPLGRSMEAGPLKQELGIKQDSALKAAFSRMGEAGHLRGSCALISSMHLSPGPLGRSVNVAPAALQRPVRTHMAEVTNLRLDGRREQLPAPVSQTGHGGVGSKLQATPQSSITPLLERQRQALDTAAAAELDGLADKEAQDLTGDIDERLCLQPLRDSLQMHSRLGAAAAAARLLASIAHPPASDWPGPLEAGHRRARSLILTPECKKGACFHPRPAAVAEAAPSVRSSAAIVPADDDLMTFTPEPINLPGPGMGGIDARREQDAGGKGKRSKTVDGGNGLSTPQAAGKAREKNAQRTPMWWGSLLRRQRN</sequence>
<evidence type="ECO:0000259" key="3">
    <source>
        <dbReference type="PROSITE" id="PS51444"/>
    </source>
</evidence>
<feature type="region of interest" description="Disordered" evidence="2">
    <location>
        <begin position="1095"/>
        <end position="1204"/>
    </location>
</feature>
<feature type="compositionally biased region" description="Basic and acidic residues" evidence="2">
    <location>
        <begin position="1167"/>
        <end position="1177"/>
    </location>
</feature>
<evidence type="ECO:0000256" key="2">
    <source>
        <dbReference type="SAM" id="MobiDB-lite"/>
    </source>
</evidence>
<dbReference type="SUPFAM" id="SSF101447">
    <property type="entry name" value="Formin homology 2 domain (FH2 domain)"/>
    <property type="match status" value="1"/>
</dbReference>
<evidence type="ECO:0000313" key="5">
    <source>
        <dbReference type="Proteomes" id="UP001491310"/>
    </source>
</evidence>
<feature type="region of interest" description="Disordered" evidence="2">
    <location>
        <begin position="1656"/>
        <end position="1676"/>
    </location>
</feature>
<dbReference type="SMART" id="SM00498">
    <property type="entry name" value="FH2"/>
    <property type="match status" value="1"/>
</dbReference>
<comment type="similarity">
    <text evidence="1">Belongs to the formin-like family.</text>
</comment>
<feature type="compositionally biased region" description="Pro residues" evidence="2">
    <location>
        <begin position="348"/>
        <end position="357"/>
    </location>
</feature>
<feature type="region of interest" description="Disordered" evidence="2">
    <location>
        <begin position="1221"/>
        <end position="1301"/>
    </location>
</feature>
<dbReference type="InterPro" id="IPR051425">
    <property type="entry name" value="Formin_Homology"/>
</dbReference>
<feature type="compositionally biased region" description="Basic and acidic residues" evidence="2">
    <location>
        <begin position="1148"/>
        <end position="1158"/>
    </location>
</feature>
<protein>
    <recommendedName>
        <fullName evidence="1">Formin-like protein</fullName>
    </recommendedName>
</protein>
<name>A0ABR2Z444_9CHLO</name>
<dbReference type="InterPro" id="IPR015425">
    <property type="entry name" value="FH2_Formin"/>
</dbReference>
<dbReference type="PANTHER" id="PTHR45725">
    <property type="entry name" value="FORMIN HOMOLOGY 2 FAMILY MEMBER"/>
    <property type="match status" value="1"/>
</dbReference>
<feature type="compositionally biased region" description="Low complexity" evidence="2">
    <location>
        <begin position="312"/>
        <end position="321"/>
    </location>
</feature>
<feature type="compositionally biased region" description="Polar residues" evidence="2">
    <location>
        <begin position="1264"/>
        <end position="1276"/>
    </location>
</feature>
<accession>A0ABR2Z444</accession>
<feature type="domain" description="FH2" evidence="3">
    <location>
        <begin position="482"/>
        <end position="873"/>
    </location>
</feature>
<feature type="compositionally biased region" description="Pro residues" evidence="2">
    <location>
        <begin position="371"/>
        <end position="399"/>
    </location>
</feature>
<feature type="compositionally biased region" description="Basic and acidic residues" evidence="2">
    <location>
        <begin position="1828"/>
        <end position="1837"/>
    </location>
</feature>
<evidence type="ECO:0000313" key="4">
    <source>
        <dbReference type="EMBL" id="KAK9918740.1"/>
    </source>
</evidence>
<feature type="compositionally biased region" description="Basic and acidic residues" evidence="2">
    <location>
        <begin position="864"/>
        <end position="877"/>
    </location>
</feature>
<organism evidence="4 5">
    <name type="scientific">Coccomyxa subellipsoidea</name>
    <dbReference type="NCBI Taxonomy" id="248742"/>
    <lineage>
        <taxon>Eukaryota</taxon>
        <taxon>Viridiplantae</taxon>
        <taxon>Chlorophyta</taxon>
        <taxon>core chlorophytes</taxon>
        <taxon>Trebouxiophyceae</taxon>
        <taxon>Trebouxiophyceae incertae sedis</taxon>
        <taxon>Coccomyxaceae</taxon>
        <taxon>Coccomyxa</taxon>
    </lineage>
</organism>
<dbReference type="EMBL" id="JALJOT010000001">
    <property type="protein sequence ID" value="KAK9918740.1"/>
    <property type="molecule type" value="Genomic_DNA"/>
</dbReference>
<feature type="region of interest" description="Disordered" evidence="2">
    <location>
        <begin position="858"/>
        <end position="887"/>
    </location>
</feature>
<feature type="compositionally biased region" description="Low complexity" evidence="2">
    <location>
        <begin position="252"/>
        <end position="268"/>
    </location>
</feature>
<comment type="caution">
    <text evidence="4">The sequence shown here is derived from an EMBL/GenBank/DDBJ whole genome shotgun (WGS) entry which is preliminary data.</text>
</comment>
<dbReference type="PANTHER" id="PTHR45725:SF1">
    <property type="entry name" value="DISHEVELLED ASSOCIATED ACTIVATOR OF MORPHOGENESIS, ISOFORM D"/>
    <property type="match status" value="1"/>
</dbReference>
<dbReference type="Gene3D" id="1.20.58.2220">
    <property type="entry name" value="Formin, FH2 domain"/>
    <property type="match status" value="1"/>
</dbReference>
<feature type="compositionally biased region" description="Pro residues" evidence="2">
    <location>
        <begin position="449"/>
        <end position="474"/>
    </location>
</feature>
<evidence type="ECO:0000256" key="1">
    <source>
        <dbReference type="RuleBase" id="RU361260"/>
    </source>
</evidence>
<feature type="compositionally biased region" description="Low complexity" evidence="2">
    <location>
        <begin position="361"/>
        <end position="370"/>
    </location>
</feature>
<reference evidence="4 5" key="1">
    <citation type="journal article" date="2024" name="Nat. Commun.">
        <title>Phylogenomics reveals the evolutionary origins of lichenization in chlorophyte algae.</title>
        <authorList>
            <person name="Puginier C."/>
            <person name="Libourel C."/>
            <person name="Otte J."/>
            <person name="Skaloud P."/>
            <person name="Haon M."/>
            <person name="Grisel S."/>
            <person name="Petersen M."/>
            <person name="Berrin J.G."/>
            <person name="Delaux P.M."/>
            <person name="Dal Grande F."/>
            <person name="Keller J."/>
        </authorList>
    </citation>
    <scope>NUCLEOTIDE SEQUENCE [LARGE SCALE GENOMIC DNA]</scope>
    <source>
        <strain evidence="4 5">SAG 216-7</strain>
    </source>
</reference>
<proteinExistence type="inferred from homology"/>
<feature type="compositionally biased region" description="Basic and acidic residues" evidence="2">
    <location>
        <begin position="1119"/>
        <end position="1128"/>
    </location>
</feature>
<dbReference type="Pfam" id="PF02181">
    <property type="entry name" value="FH2"/>
    <property type="match status" value="1"/>
</dbReference>
<keyword evidence="5" id="KW-1185">Reference proteome</keyword>
<feature type="region of interest" description="Disordered" evidence="2">
    <location>
        <begin position="1523"/>
        <end position="1565"/>
    </location>
</feature>
<dbReference type="InterPro" id="IPR042201">
    <property type="entry name" value="FH2_Formin_sf"/>
</dbReference>
<dbReference type="Proteomes" id="UP001491310">
    <property type="component" value="Unassembled WGS sequence"/>
</dbReference>
<gene>
    <name evidence="4" type="ORF">WJX75_006455</name>
</gene>
<feature type="compositionally biased region" description="Polar residues" evidence="2">
    <location>
        <begin position="1221"/>
        <end position="1241"/>
    </location>
</feature>
<dbReference type="PROSITE" id="PS51444">
    <property type="entry name" value="FH2"/>
    <property type="match status" value="1"/>
</dbReference>
<feature type="compositionally biased region" description="Pro residues" evidence="2">
    <location>
        <begin position="429"/>
        <end position="440"/>
    </location>
</feature>
<feature type="compositionally biased region" description="Pro residues" evidence="2">
    <location>
        <begin position="410"/>
        <end position="420"/>
    </location>
</feature>
<feature type="region of interest" description="Disordered" evidence="2">
    <location>
        <begin position="1818"/>
        <end position="1881"/>
    </location>
</feature>
<feature type="region of interest" description="Disordered" evidence="2">
    <location>
        <begin position="309"/>
        <end position="495"/>
    </location>
</feature>